<dbReference type="Pfam" id="PF01890">
    <property type="entry name" value="CbiG_C"/>
    <property type="match status" value="1"/>
</dbReference>
<dbReference type="InterPro" id="IPR036518">
    <property type="entry name" value="CobE/GbiG_C_sf"/>
</dbReference>
<comment type="caution">
    <text evidence="2">The sequence shown here is derived from an EMBL/GenBank/DDBJ whole genome shotgun (WGS) entry which is preliminary data.</text>
</comment>
<feature type="domain" description="CobE/GbiG C-terminal" evidence="1">
    <location>
        <begin position="2"/>
        <end position="119"/>
    </location>
</feature>
<dbReference type="SUPFAM" id="SSF159664">
    <property type="entry name" value="CobE/GbiG C-terminal domain-like"/>
    <property type="match status" value="1"/>
</dbReference>
<dbReference type="Gene3D" id="3.30.420.180">
    <property type="entry name" value="CobE/GbiG C-terminal domain"/>
    <property type="match status" value="1"/>
</dbReference>
<sequence length="130" mass="12350">MIAAGFGFRGAATVESLRDALERAAVGHRVTLLAAPADKADAAALRSLAGALGVPVIAVAAGDLAATDTPSRSARVLAARGTGCVAEAAALVAAGGGGPARLLGPRVVSADRLATCAIAVGAIAVTGASP</sequence>
<protein>
    <submittedName>
        <fullName evidence="2">Cobalamin biosynthesis protein</fullName>
    </submittedName>
</protein>
<proteinExistence type="predicted"/>
<organism evidence="2 3">
    <name type="scientific">Azospirillum oleiclasticum</name>
    <dbReference type="NCBI Taxonomy" id="2735135"/>
    <lineage>
        <taxon>Bacteria</taxon>
        <taxon>Pseudomonadati</taxon>
        <taxon>Pseudomonadota</taxon>
        <taxon>Alphaproteobacteria</taxon>
        <taxon>Rhodospirillales</taxon>
        <taxon>Azospirillaceae</taxon>
        <taxon>Azospirillum</taxon>
    </lineage>
</organism>
<evidence type="ECO:0000313" key="2">
    <source>
        <dbReference type="EMBL" id="NYZ21405.1"/>
    </source>
</evidence>
<keyword evidence="3" id="KW-1185">Reference proteome</keyword>
<dbReference type="EMBL" id="JABFDB010000011">
    <property type="protein sequence ID" value="NYZ21405.1"/>
    <property type="molecule type" value="Genomic_DNA"/>
</dbReference>
<dbReference type="RefSeq" id="WP_180283165.1">
    <property type="nucleotide sequence ID" value="NZ_JABFDB010000011.1"/>
</dbReference>
<dbReference type="Proteomes" id="UP000584642">
    <property type="component" value="Unassembled WGS sequence"/>
</dbReference>
<dbReference type="InterPro" id="IPR002750">
    <property type="entry name" value="CobE/GbiG_C"/>
</dbReference>
<reference evidence="2 3" key="1">
    <citation type="submission" date="2020-05" db="EMBL/GenBank/DDBJ databases">
        <title>Azospirillum oleiclasticum sp. nov, a nitrogen-fixing and heavy crude oil-emulsifying bacterium isolated from the crude oil of Yumen Oilfield.</title>
        <authorList>
            <person name="Wu D."/>
            <person name="Cai M."/>
            <person name="Zhang X."/>
        </authorList>
    </citation>
    <scope>NUCLEOTIDE SEQUENCE [LARGE SCALE GENOMIC DNA]</scope>
    <source>
        <strain evidence="2 3">ROY-1-1-2</strain>
    </source>
</reference>
<evidence type="ECO:0000313" key="3">
    <source>
        <dbReference type="Proteomes" id="UP000584642"/>
    </source>
</evidence>
<gene>
    <name evidence="2" type="ORF">HND93_16955</name>
</gene>
<name>A0ABX2TAU2_9PROT</name>
<accession>A0ABX2TAU2</accession>
<evidence type="ECO:0000259" key="1">
    <source>
        <dbReference type="Pfam" id="PF01890"/>
    </source>
</evidence>